<accession>A0ABV5CTJ1</accession>
<evidence type="ECO:0000313" key="3">
    <source>
        <dbReference type="Proteomes" id="UP001582793"/>
    </source>
</evidence>
<dbReference type="Pfam" id="PF13569">
    <property type="entry name" value="DUF4132"/>
    <property type="match status" value="1"/>
</dbReference>
<organism evidence="2 3">
    <name type="scientific">Polymorphospora lycopeni</name>
    <dbReference type="NCBI Taxonomy" id="3140240"/>
    <lineage>
        <taxon>Bacteria</taxon>
        <taxon>Bacillati</taxon>
        <taxon>Actinomycetota</taxon>
        <taxon>Actinomycetes</taxon>
        <taxon>Micromonosporales</taxon>
        <taxon>Micromonosporaceae</taxon>
        <taxon>Polymorphospora</taxon>
    </lineage>
</organism>
<gene>
    <name evidence="2" type="ORF">AAFH96_13415</name>
</gene>
<dbReference type="Proteomes" id="UP001582793">
    <property type="component" value="Unassembled WGS sequence"/>
</dbReference>
<feature type="domain" description="DUF4132" evidence="1">
    <location>
        <begin position="827"/>
        <end position="1009"/>
    </location>
</feature>
<keyword evidence="3" id="KW-1185">Reference proteome</keyword>
<evidence type="ECO:0000313" key="2">
    <source>
        <dbReference type="EMBL" id="MFB6394098.1"/>
    </source>
</evidence>
<dbReference type="InterPro" id="IPR025406">
    <property type="entry name" value="DUF4132"/>
</dbReference>
<sequence length="1094" mass="118761">MTDEDQLVIPRAWYRSIHPRRGGAPVGYEPDPDWQNALRRLVAQRPSVRDALRHHHTPAEVASAGLAWFDETGEETPLGAAAVATALIAFADRRDPDYQPIADAWIGRHGLMFAVRAAAELAGLGYGGWSRSGPVHRDREGGEVIGSHWLARGHEQVLGRVRAALAWESNDEYTAAVAALSGYRDGSLRQRIVTSFLVPGREDWVDADVRALAGIEDSSALLLLASATTVAQVHLIEDALAVSVRAALFSSRMLHTVAEGLGAAGADLFVHWLDDFYTDAATRWVLLSVVAALPGDHPFQLLLNRLNDRHVAAAVVAAADRFPHRALRLLATAPKTDDLLRRHLLRHPGLADELPPGLPTAASARIHAARAVPTEPTAPAQSLPALLVTPPWTVRRKTPRPVVLTGLRCADEPKFHPDSADRVRIDPVDLRHDVNPALVKAQIRSGTAEDWQARHVLETEPPQIAVPLLAVWRPRELWGLAWWLPRLTTRFGVDAYPLVLDIARRSPAEAGPQLARFTSPDIALLMADWLARLKTVHKLALAWLRRHPAAAARALVPVALSKPGVARRQAERALVAIAGAGHRDTVLAAAASYGPPAAAAITDLLDADPLDGFPARIPRLPDWVDVATMPPVRLRDGTGVLSPDAAGHVVTMLAISKPDEPYAGLPVVVGACTPDSLAAFAWELLERWLRADAAPAHGWTLNAQALLGDDTTAGRLGAVVRRWPHEGAHQRTAAGLDALARLGTEAALLQLHSIATTVKAKAVRARATANLQEAAQQRGLSAEQLADRLVPDLGLGPDGTLVLDYGPRRFVVRLDEQLRPLITDGDGSHRKGLPKPAAADDPQLAAAALDRFAALRQGLRAFTRQVHRLEEAMVRQRRWTGAEFRQLLVDHPVLGRVVPRLVWALFKPSGEVVGALRVAEDRTFADLDDETITVADDACVGVAHPVQLGADVSTWADLFDDYQLLQPFPQLGREVHGLTVDERSAVRLARFDGVKASTVRLLALERRGWRRSGEDGGRQHRMECDLPDGGRVVVALVPGIMMGAPDHHPEQTFEDVWICRAGGDEWRDPHDVTFGELDPVSASELLRDLTEATG</sequence>
<proteinExistence type="predicted"/>
<evidence type="ECO:0000259" key="1">
    <source>
        <dbReference type="Pfam" id="PF13569"/>
    </source>
</evidence>
<protein>
    <submittedName>
        <fullName evidence="2">DUF4132 domain-containing protein</fullName>
    </submittedName>
</protein>
<comment type="caution">
    <text evidence="2">The sequence shown here is derived from an EMBL/GenBank/DDBJ whole genome shotgun (WGS) entry which is preliminary data.</text>
</comment>
<dbReference type="RefSeq" id="WP_375734340.1">
    <property type="nucleotide sequence ID" value="NZ_JBCGDC010000031.1"/>
</dbReference>
<reference evidence="2 3" key="1">
    <citation type="submission" date="2024-04" db="EMBL/GenBank/DDBJ databases">
        <title>Polymorphospora sp. isolated from Baiyangdian Lake in Xiong'an New Area.</title>
        <authorList>
            <person name="Zhang X."/>
            <person name="Liu J."/>
        </authorList>
    </citation>
    <scope>NUCLEOTIDE SEQUENCE [LARGE SCALE GENOMIC DNA]</scope>
    <source>
        <strain evidence="2 3">2-325</strain>
    </source>
</reference>
<dbReference type="EMBL" id="JBCGDC010000031">
    <property type="protein sequence ID" value="MFB6394098.1"/>
    <property type="molecule type" value="Genomic_DNA"/>
</dbReference>
<name>A0ABV5CTJ1_9ACTN</name>